<dbReference type="Proteomes" id="UP001460270">
    <property type="component" value="Unassembled WGS sequence"/>
</dbReference>
<reference evidence="3" key="1">
    <citation type="submission" date="2024-04" db="EMBL/GenBank/DDBJ databases">
        <title>Salinicola lusitanus LLJ914,a marine bacterium isolated from the Okinawa Trough.</title>
        <authorList>
            <person name="Li J."/>
        </authorList>
    </citation>
    <scope>NUCLEOTIDE SEQUENCE [LARGE SCALE GENOMIC DNA]</scope>
</reference>
<organism evidence="2 3">
    <name type="scientific">Mugilogobius chulae</name>
    <name type="common">yellowstripe goby</name>
    <dbReference type="NCBI Taxonomy" id="88201"/>
    <lineage>
        <taxon>Eukaryota</taxon>
        <taxon>Metazoa</taxon>
        <taxon>Chordata</taxon>
        <taxon>Craniata</taxon>
        <taxon>Vertebrata</taxon>
        <taxon>Euteleostomi</taxon>
        <taxon>Actinopterygii</taxon>
        <taxon>Neopterygii</taxon>
        <taxon>Teleostei</taxon>
        <taxon>Neoteleostei</taxon>
        <taxon>Acanthomorphata</taxon>
        <taxon>Gobiaria</taxon>
        <taxon>Gobiiformes</taxon>
        <taxon>Gobioidei</taxon>
        <taxon>Gobiidae</taxon>
        <taxon>Gobionellinae</taxon>
        <taxon>Mugilogobius</taxon>
    </lineage>
</organism>
<name>A0AAW0P7P4_9GOBI</name>
<feature type="region of interest" description="Disordered" evidence="1">
    <location>
        <begin position="104"/>
        <end position="129"/>
    </location>
</feature>
<evidence type="ECO:0000313" key="2">
    <source>
        <dbReference type="EMBL" id="KAK7919130.1"/>
    </source>
</evidence>
<accession>A0AAW0P7P4</accession>
<keyword evidence="3" id="KW-1185">Reference proteome</keyword>
<evidence type="ECO:0000313" key="3">
    <source>
        <dbReference type="Proteomes" id="UP001460270"/>
    </source>
</evidence>
<comment type="caution">
    <text evidence="2">The sequence shown here is derived from an EMBL/GenBank/DDBJ whole genome shotgun (WGS) entry which is preliminary data.</text>
</comment>
<proteinExistence type="predicted"/>
<sequence>MDHLLVWLRVPASPEPPCDRLKRSVGGYTHTHTVGQLEPGAEEGKHNTHSLLLVVVVPVISLITRICANVPPSATIITRPGETKEDVGLAVPTSLEKSAELWMTAPPGPGAAAAACDGGEESMRGAGET</sequence>
<evidence type="ECO:0000256" key="1">
    <source>
        <dbReference type="SAM" id="MobiDB-lite"/>
    </source>
</evidence>
<dbReference type="EMBL" id="JBBPFD010000007">
    <property type="protein sequence ID" value="KAK7919130.1"/>
    <property type="molecule type" value="Genomic_DNA"/>
</dbReference>
<gene>
    <name evidence="2" type="ORF">WMY93_010414</name>
</gene>
<dbReference type="AlphaFoldDB" id="A0AAW0P7P4"/>
<protein>
    <submittedName>
        <fullName evidence="2">Uncharacterized protein</fullName>
    </submittedName>
</protein>